<sequence>MTDPTLVTDTTDAPRTVLHLIGSPVDEFHAELSRLYGGACLRALHDPDRYRAVVAYVAPDGSWRFAPDVTPEALAAAEPRTAAEAIAHVATLGVDVMVPQMFCLPGMTSYRSLFDVLGIPFVGNTAEVMAIAADKARTRAIVAAAGVPVPPGRVVFDDAAVDVDLPVVVKPVGSDNSVGVTLVRDRRDYADAVRLALAEGGGALVESYVELGREVRCGIVVRDGELVCLPLEEYAVDADTKPIRGRDDKLARSTDDELYLVAKDASRAWIVPTDDPVTERVWEVARRCHEALGCRHYSLFDFRIDPDGQPWFLEAGPYCSFADSSVIAVMASAAGLSVRRLFADALTELDREGSTSCTSPL</sequence>
<dbReference type="EMBL" id="MCHX01000066">
    <property type="protein sequence ID" value="OFJ51452.1"/>
    <property type="molecule type" value="Genomic_DNA"/>
</dbReference>
<evidence type="ECO:0000259" key="4">
    <source>
        <dbReference type="PROSITE" id="PS50975"/>
    </source>
</evidence>
<evidence type="ECO:0000256" key="3">
    <source>
        <dbReference type="PROSITE-ProRule" id="PRU00409"/>
    </source>
</evidence>
<comment type="caution">
    <text evidence="5">The sequence shown here is derived from an EMBL/GenBank/DDBJ whole genome shotgun (WGS) entry which is preliminary data.</text>
</comment>
<dbReference type="RefSeq" id="WP_070355338.1">
    <property type="nucleotide sequence ID" value="NZ_CP043474.1"/>
</dbReference>
<dbReference type="Proteomes" id="UP000178953">
    <property type="component" value="Unassembled WGS sequence"/>
</dbReference>
<dbReference type="PANTHER" id="PTHR23132:SF23">
    <property type="entry name" value="D-ALANINE--D-ALANINE LIGASE B"/>
    <property type="match status" value="1"/>
</dbReference>
<dbReference type="InterPro" id="IPR013815">
    <property type="entry name" value="ATP_grasp_subdomain_1"/>
</dbReference>
<reference evidence="5 6" key="1">
    <citation type="submission" date="2016-09" db="EMBL/GenBank/DDBJ databases">
        <title>genome sequence of Mycobacterium sp. 739 SCH.</title>
        <authorList>
            <person name="Greninger A.L."/>
            <person name="Qin X."/>
            <person name="Jerome K."/>
            <person name="Vora S."/>
            <person name="Quinn K."/>
        </authorList>
    </citation>
    <scope>NUCLEOTIDE SEQUENCE [LARGE SCALE GENOMIC DNA]</scope>
    <source>
        <strain evidence="5 6">SCH</strain>
    </source>
</reference>
<evidence type="ECO:0000313" key="6">
    <source>
        <dbReference type="Proteomes" id="UP000178953"/>
    </source>
</evidence>
<dbReference type="InterPro" id="IPR011761">
    <property type="entry name" value="ATP-grasp"/>
</dbReference>
<comment type="similarity">
    <text evidence="1">Belongs to the D-alanine--D-alanine ligase family.</text>
</comment>
<dbReference type="Gene3D" id="3.30.470.20">
    <property type="entry name" value="ATP-grasp fold, B domain"/>
    <property type="match status" value="1"/>
</dbReference>
<dbReference type="PANTHER" id="PTHR23132">
    <property type="entry name" value="D-ALANINE--D-ALANINE LIGASE"/>
    <property type="match status" value="1"/>
</dbReference>
<evidence type="ECO:0000313" key="5">
    <source>
        <dbReference type="EMBL" id="OFJ51452.1"/>
    </source>
</evidence>
<gene>
    <name evidence="5" type="ORF">BEL07_22750</name>
</gene>
<dbReference type="GO" id="GO:0005524">
    <property type="term" value="F:ATP binding"/>
    <property type="evidence" value="ECO:0007669"/>
    <property type="project" value="UniProtKB-UniRule"/>
</dbReference>
<keyword evidence="3" id="KW-0547">Nucleotide-binding</keyword>
<dbReference type="PROSITE" id="PS50975">
    <property type="entry name" value="ATP_GRASP"/>
    <property type="match status" value="1"/>
</dbReference>
<dbReference type="SUPFAM" id="SSF56059">
    <property type="entry name" value="Glutathione synthetase ATP-binding domain-like"/>
    <property type="match status" value="1"/>
</dbReference>
<evidence type="ECO:0000256" key="2">
    <source>
        <dbReference type="ARBA" id="ARBA00022598"/>
    </source>
</evidence>
<dbReference type="GO" id="GO:0046872">
    <property type="term" value="F:metal ion binding"/>
    <property type="evidence" value="ECO:0007669"/>
    <property type="project" value="InterPro"/>
</dbReference>
<dbReference type="Gene3D" id="3.40.50.20">
    <property type="match status" value="1"/>
</dbReference>
<dbReference type="OrthoDB" id="9813261at2"/>
<dbReference type="Pfam" id="PF07478">
    <property type="entry name" value="Dala_Dala_lig_C"/>
    <property type="match status" value="1"/>
</dbReference>
<dbReference type="InterPro" id="IPR011095">
    <property type="entry name" value="Dala_Dala_lig_C"/>
</dbReference>
<dbReference type="Gene3D" id="3.30.1490.20">
    <property type="entry name" value="ATP-grasp fold, A domain"/>
    <property type="match status" value="1"/>
</dbReference>
<proteinExistence type="inferred from homology"/>
<dbReference type="GO" id="GO:0008716">
    <property type="term" value="F:D-alanine-D-alanine ligase activity"/>
    <property type="evidence" value="ECO:0007669"/>
    <property type="project" value="InterPro"/>
</dbReference>
<keyword evidence="3" id="KW-0067">ATP-binding</keyword>
<feature type="domain" description="ATP-grasp" evidence="4">
    <location>
        <begin position="139"/>
        <end position="347"/>
    </location>
</feature>
<keyword evidence="6" id="KW-1185">Reference proteome</keyword>
<organism evidence="5 6">
    <name type="scientific">Mycolicibacterium grossiae</name>
    <dbReference type="NCBI Taxonomy" id="1552759"/>
    <lineage>
        <taxon>Bacteria</taxon>
        <taxon>Bacillati</taxon>
        <taxon>Actinomycetota</taxon>
        <taxon>Actinomycetes</taxon>
        <taxon>Mycobacteriales</taxon>
        <taxon>Mycobacteriaceae</taxon>
        <taxon>Mycolicibacterium</taxon>
    </lineage>
</organism>
<name>A0A1E8PYP6_9MYCO</name>
<accession>A0A1E8PYP6</accession>
<evidence type="ECO:0000256" key="1">
    <source>
        <dbReference type="ARBA" id="ARBA00010871"/>
    </source>
</evidence>
<protein>
    <submittedName>
        <fullName evidence="5">D-alanine--D-alanine ligase</fullName>
    </submittedName>
</protein>
<keyword evidence="2 5" id="KW-0436">Ligase</keyword>
<dbReference type="AlphaFoldDB" id="A0A1E8PYP6"/>